<evidence type="ECO:0000256" key="1">
    <source>
        <dbReference type="ARBA" id="ARBA00001961"/>
    </source>
</evidence>
<dbReference type="EMBL" id="OZ020103">
    <property type="protein sequence ID" value="CAK9276925.1"/>
    <property type="molecule type" value="Genomic_DNA"/>
</dbReference>
<evidence type="ECO:0000256" key="2">
    <source>
        <dbReference type="ARBA" id="ARBA00004648"/>
    </source>
</evidence>
<dbReference type="InterPro" id="IPR044862">
    <property type="entry name" value="Pro_4_hyd_alph_FE2OG_OXY"/>
</dbReference>
<keyword evidence="8" id="KW-0812">Transmembrane</keyword>
<feature type="domain" description="Fe2OG dioxygenase" evidence="9">
    <location>
        <begin position="174"/>
        <end position="291"/>
    </location>
</feature>
<comment type="catalytic activity">
    <reaction evidence="7">
        <text>L-prolyl-[collagen] + 2-oxoglutarate + O2 = trans-4-hydroxy-L-prolyl-[collagen] + succinate + CO2</text>
        <dbReference type="Rhea" id="RHEA:18945"/>
        <dbReference type="Rhea" id="RHEA-COMP:11676"/>
        <dbReference type="Rhea" id="RHEA-COMP:11680"/>
        <dbReference type="ChEBI" id="CHEBI:15379"/>
        <dbReference type="ChEBI" id="CHEBI:16526"/>
        <dbReference type="ChEBI" id="CHEBI:16810"/>
        <dbReference type="ChEBI" id="CHEBI:30031"/>
        <dbReference type="ChEBI" id="CHEBI:50342"/>
        <dbReference type="ChEBI" id="CHEBI:61965"/>
        <dbReference type="EC" id="1.14.11.2"/>
    </reaction>
</comment>
<evidence type="ECO:0000259" key="9">
    <source>
        <dbReference type="PROSITE" id="PS51471"/>
    </source>
</evidence>
<evidence type="ECO:0000313" key="10">
    <source>
        <dbReference type="EMBL" id="CAK9276925.1"/>
    </source>
</evidence>
<evidence type="ECO:0000256" key="6">
    <source>
        <dbReference type="ARBA" id="ARBA00023004"/>
    </source>
</evidence>
<dbReference type="SMART" id="SM00702">
    <property type="entry name" value="P4Hc"/>
    <property type="match status" value="1"/>
</dbReference>
<name>A0ABP0XH65_9BRYO</name>
<proteinExistence type="predicted"/>
<keyword evidence="3" id="KW-0479">Metal-binding</keyword>
<evidence type="ECO:0000256" key="4">
    <source>
        <dbReference type="ARBA" id="ARBA00022964"/>
    </source>
</evidence>
<keyword evidence="8" id="KW-0472">Membrane</keyword>
<dbReference type="PANTHER" id="PTHR10869:SF42">
    <property type="entry name" value="PROLYL 4-HYDROXYLASE 1"/>
    <property type="match status" value="1"/>
</dbReference>
<organism evidence="10 11">
    <name type="scientific">Sphagnum jensenii</name>
    <dbReference type="NCBI Taxonomy" id="128206"/>
    <lineage>
        <taxon>Eukaryota</taxon>
        <taxon>Viridiplantae</taxon>
        <taxon>Streptophyta</taxon>
        <taxon>Embryophyta</taxon>
        <taxon>Bryophyta</taxon>
        <taxon>Sphagnophytina</taxon>
        <taxon>Sphagnopsida</taxon>
        <taxon>Sphagnales</taxon>
        <taxon>Sphagnaceae</taxon>
        <taxon>Sphagnum</taxon>
    </lineage>
</organism>
<sequence length="296" mass="33756">MLKFSKQSMWVSLLNRGIRVFCHLREMQVTRRGCSKYVFVLLVFLTVTMMAAGALQLIFLFKCLEYTTAYSFWKNDQDGSILRIGLVKQEVISWAPRIMLLHNFLSAQECNHLISVARSNLVKSEVVDAQTGMSTESKVRTSTGMSIDQSNGEHPLIQAIEKRIAMYSMIPMENGERLQVLRYEPDQYYKPHHDYFTDEFNLKSGGQRVATMLMYLSDRVEGGETYFPWSGPGECSCGGVMRKGQCVKPKQGDALLFWNTRSDGSTDHNTLHGGCKVLAGEKWLATKWMRQDVFND</sequence>
<evidence type="ECO:0000256" key="3">
    <source>
        <dbReference type="ARBA" id="ARBA00022723"/>
    </source>
</evidence>
<dbReference type="PANTHER" id="PTHR10869">
    <property type="entry name" value="PROLYL 4-HYDROXYLASE ALPHA SUBUNIT"/>
    <property type="match status" value="1"/>
</dbReference>
<keyword evidence="4" id="KW-0223">Dioxygenase</keyword>
<keyword evidence="8" id="KW-1133">Transmembrane helix</keyword>
<dbReference type="InterPro" id="IPR005123">
    <property type="entry name" value="Oxoglu/Fe-dep_dioxygenase_dom"/>
</dbReference>
<keyword evidence="6" id="KW-0408">Iron</keyword>
<reference evidence="10" key="1">
    <citation type="submission" date="2024-02" db="EMBL/GenBank/DDBJ databases">
        <authorList>
            <consortium name="ELIXIR-Norway"/>
            <consortium name="Elixir Norway"/>
        </authorList>
    </citation>
    <scope>NUCLEOTIDE SEQUENCE</scope>
</reference>
<protein>
    <recommendedName>
        <fullName evidence="9">Fe2OG dioxygenase domain-containing protein</fullName>
    </recommendedName>
</protein>
<dbReference type="Proteomes" id="UP001497444">
    <property type="component" value="Chromosome 8"/>
</dbReference>
<evidence type="ECO:0000256" key="5">
    <source>
        <dbReference type="ARBA" id="ARBA00023002"/>
    </source>
</evidence>
<evidence type="ECO:0000256" key="7">
    <source>
        <dbReference type="ARBA" id="ARBA00049169"/>
    </source>
</evidence>
<dbReference type="Gene3D" id="2.60.120.620">
    <property type="entry name" value="q2cbj1_9rhob like domain"/>
    <property type="match status" value="1"/>
</dbReference>
<dbReference type="Pfam" id="PF13640">
    <property type="entry name" value="2OG-FeII_Oxy_3"/>
    <property type="match status" value="1"/>
</dbReference>
<gene>
    <name evidence="10" type="ORF">CSSPJE1EN1_LOCUS22403</name>
</gene>
<evidence type="ECO:0000256" key="8">
    <source>
        <dbReference type="SAM" id="Phobius"/>
    </source>
</evidence>
<comment type="cofactor">
    <cofactor evidence="1">
        <name>L-ascorbate</name>
        <dbReference type="ChEBI" id="CHEBI:38290"/>
    </cofactor>
</comment>
<dbReference type="InterPro" id="IPR045054">
    <property type="entry name" value="P4HA-like"/>
</dbReference>
<keyword evidence="5" id="KW-0560">Oxidoreductase</keyword>
<dbReference type="InterPro" id="IPR006620">
    <property type="entry name" value="Pro_4_hyd_alph"/>
</dbReference>
<comment type="subcellular location">
    <subcellularLocation>
        <location evidence="2">Endoplasmic reticulum membrane</location>
        <topology evidence="2">Single-pass type II membrane protein</topology>
    </subcellularLocation>
</comment>
<evidence type="ECO:0000313" key="11">
    <source>
        <dbReference type="Proteomes" id="UP001497444"/>
    </source>
</evidence>
<accession>A0ABP0XH65</accession>
<dbReference type="PROSITE" id="PS51471">
    <property type="entry name" value="FE2OG_OXY"/>
    <property type="match status" value="1"/>
</dbReference>
<feature type="transmembrane region" description="Helical" evidence="8">
    <location>
        <begin position="37"/>
        <end position="61"/>
    </location>
</feature>
<keyword evidence="11" id="KW-1185">Reference proteome</keyword>